<dbReference type="Pfam" id="PF02812">
    <property type="entry name" value="ELFV_dehydrog_N"/>
    <property type="match status" value="1"/>
</dbReference>
<dbReference type="SUPFAM" id="SSF51735">
    <property type="entry name" value="NAD(P)-binding Rossmann-fold domains"/>
    <property type="match status" value="1"/>
</dbReference>
<comment type="similarity">
    <text evidence="1 3">Belongs to the Glu/Leu/Phe/Val dehydrogenases family.</text>
</comment>
<dbReference type="EMBL" id="BAAAZR010000004">
    <property type="protein sequence ID" value="GAA3803967.1"/>
    <property type="molecule type" value="Genomic_DNA"/>
</dbReference>
<evidence type="ECO:0000256" key="3">
    <source>
        <dbReference type="PIRNR" id="PIRNR000185"/>
    </source>
</evidence>
<protein>
    <recommendedName>
        <fullName evidence="3">Glutamate dehydrogenase</fullName>
    </recommendedName>
</protein>
<dbReference type="SMART" id="SM00839">
    <property type="entry name" value="ELFV_dehydrog"/>
    <property type="match status" value="1"/>
</dbReference>
<evidence type="ECO:0000256" key="2">
    <source>
        <dbReference type="ARBA" id="ARBA00023002"/>
    </source>
</evidence>
<evidence type="ECO:0000259" key="4">
    <source>
        <dbReference type="SMART" id="SM00839"/>
    </source>
</evidence>
<sequence length="395" mass="42187">MTPTPQPFLQVVWTDEVTGRHGYVVIDRLGRGVGSGGLRMREGVTLAEVADLARGMSRKEALAYEPGNLYQPLGGAKGGIDCDPLDPEADGLLRRYIVAMKPLLQTYWATGEDLGLRQDSIDAACREAGMRTSIDAVLPLLDDADAALRRLDAAFAVDVDGIGLGDLAGGCGVAEAVLTAIDHLGLRDATAVVQGFGSMGGATARFLSRAGVRIVGISDTDGLIVNPGGLDVETLLLSRDAHGRMDRTRLRAGDRELPGASWLDVDCDVLVPAAVSYCVGAPEAARVRARLIVEAANCPVTAEAEELLRERGVLIVPDVVANSATNSWWWWTLFGDIPAEADGAFAKIRSWMRRVLREVLDESGRTGKTPREIAHTLSGRAPSPVVRTAEEEPCW</sequence>
<dbReference type="InterPro" id="IPR036291">
    <property type="entry name" value="NAD(P)-bd_dom_sf"/>
</dbReference>
<accession>A0ABP7I1M8</accession>
<dbReference type="Gene3D" id="3.40.50.720">
    <property type="entry name" value="NAD(P)-binding Rossmann-like Domain"/>
    <property type="match status" value="1"/>
</dbReference>
<dbReference type="Gene3D" id="3.40.50.10860">
    <property type="entry name" value="Leucine Dehydrogenase, chain A, domain 1"/>
    <property type="match status" value="1"/>
</dbReference>
<dbReference type="PANTHER" id="PTHR11606:SF13">
    <property type="entry name" value="GLUTAMATE DEHYDROGENASE 1, MITOCHONDRIAL"/>
    <property type="match status" value="1"/>
</dbReference>
<proteinExistence type="inferred from homology"/>
<evidence type="ECO:0000313" key="6">
    <source>
        <dbReference type="Proteomes" id="UP001500888"/>
    </source>
</evidence>
<name>A0ABP7I1M8_9ACTN</name>
<dbReference type="InterPro" id="IPR006096">
    <property type="entry name" value="Glu/Leu/Phe/Val/Trp_DH_C"/>
</dbReference>
<keyword evidence="2 3" id="KW-0560">Oxidoreductase</keyword>
<reference evidence="6" key="1">
    <citation type="journal article" date="2019" name="Int. J. Syst. Evol. Microbiol.">
        <title>The Global Catalogue of Microorganisms (GCM) 10K type strain sequencing project: providing services to taxonomists for standard genome sequencing and annotation.</title>
        <authorList>
            <consortium name="The Broad Institute Genomics Platform"/>
            <consortium name="The Broad Institute Genome Sequencing Center for Infectious Disease"/>
            <person name="Wu L."/>
            <person name="Ma J."/>
        </authorList>
    </citation>
    <scope>NUCLEOTIDE SEQUENCE [LARGE SCALE GENOMIC DNA]</scope>
    <source>
        <strain evidence="6">JCM 16908</strain>
    </source>
</reference>
<dbReference type="Pfam" id="PF00208">
    <property type="entry name" value="ELFV_dehydrog"/>
    <property type="match status" value="1"/>
</dbReference>
<dbReference type="PIRSF" id="PIRSF000185">
    <property type="entry name" value="Glu_DH"/>
    <property type="match status" value="1"/>
</dbReference>
<dbReference type="SUPFAM" id="SSF53223">
    <property type="entry name" value="Aminoacid dehydrogenase-like, N-terminal domain"/>
    <property type="match status" value="1"/>
</dbReference>
<evidence type="ECO:0000313" key="5">
    <source>
        <dbReference type="EMBL" id="GAA3803967.1"/>
    </source>
</evidence>
<dbReference type="InterPro" id="IPR046346">
    <property type="entry name" value="Aminoacid_DH-like_N_sf"/>
</dbReference>
<feature type="domain" description="Glutamate/phenylalanine/leucine/valine/L-tryptophan dehydrogenase C-terminal" evidence="4">
    <location>
        <begin position="165"/>
        <end position="393"/>
    </location>
</feature>
<comment type="caution">
    <text evidence="5">The sequence shown here is derived from an EMBL/GenBank/DDBJ whole genome shotgun (WGS) entry which is preliminary data.</text>
</comment>
<dbReference type="RefSeq" id="WP_344938069.1">
    <property type="nucleotide sequence ID" value="NZ_BAAAZR010000004.1"/>
</dbReference>
<dbReference type="Proteomes" id="UP001500888">
    <property type="component" value="Unassembled WGS sequence"/>
</dbReference>
<dbReference type="PANTHER" id="PTHR11606">
    <property type="entry name" value="GLUTAMATE DEHYDROGENASE"/>
    <property type="match status" value="1"/>
</dbReference>
<gene>
    <name evidence="5" type="ORF">GCM10022226_24710</name>
</gene>
<organism evidence="5 6">
    <name type="scientific">Sphaerisporangium flaviroseum</name>
    <dbReference type="NCBI Taxonomy" id="509199"/>
    <lineage>
        <taxon>Bacteria</taxon>
        <taxon>Bacillati</taxon>
        <taxon>Actinomycetota</taxon>
        <taxon>Actinomycetes</taxon>
        <taxon>Streptosporangiales</taxon>
        <taxon>Streptosporangiaceae</taxon>
        <taxon>Sphaerisporangium</taxon>
    </lineage>
</organism>
<dbReference type="InterPro" id="IPR014362">
    <property type="entry name" value="Glu_DH"/>
</dbReference>
<evidence type="ECO:0000256" key="1">
    <source>
        <dbReference type="ARBA" id="ARBA00006382"/>
    </source>
</evidence>
<dbReference type="InterPro" id="IPR006097">
    <property type="entry name" value="Glu/Leu/Phe/Val/Trp_DH_dimer"/>
</dbReference>
<keyword evidence="6" id="KW-1185">Reference proteome</keyword>